<dbReference type="PANTHER" id="PTHR37423:SF6">
    <property type="entry name" value="CELL DIVISION COORDINATOR CPOB"/>
    <property type="match status" value="1"/>
</dbReference>
<gene>
    <name evidence="4" type="ordered locus">TERTU_1850</name>
</gene>
<dbReference type="KEGG" id="ttu:TERTU_1850"/>
<dbReference type="InterPro" id="IPR011990">
    <property type="entry name" value="TPR-like_helical_dom_sf"/>
</dbReference>
<proteinExistence type="predicted"/>
<feature type="signal peptide" evidence="2">
    <location>
        <begin position="1"/>
        <end position="21"/>
    </location>
</feature>
<feature type="domain" description="Outer membrane lipoprotein BamD-like" evidence="3">
    <location>
        <begin position="89"/>
        <end position="170"/>
    </location>
</feature>
<dbReference type="PANTHER" id="PTHR37423">
    <property type="entry name" value="SOLUBLE LYTIC MUREIN TRANSGLYCOSYLASE-RELATED"/>
    <property type="match status" value="1"/>
</dbReference>
<keyword evidence="1 2" id="KW-0732">Signal</keyword>
<protein>
    <submittedName>
        <fullName evidence="4">TPR repeat domain protein</fullName>
    </submittedName>
</protein>
<dbReference type="OrthoDB" id="9806825at2"/>
<dbReference type="AlphaFoldDB" id="C5BHW0"/>
<dbReference type="eggNOG" id="COG4105">
    <property type="taxonomic scope" value="Bacteria"/>
</dbReference>
<feature type="chain" id="PRO_5005668312" evidence="2">
    <location>
        <begin position="22"/>
        <end position="947"/>
    </location>
</feature>
<dbReference type="RefSeq" id="WP_015817845.1">
    <property type="nucleotide sequence ID" value="NC_012997.1"/>
</dbReference>
<evidence type="ECO:0000256" key="2">
    <source>
        <dbReference type="SAM" id="SignalP"/>
    </source>
</evidence>
<dbReference type="SUPFAM" id="SSF48452">
    <property type="entry name" value="TPR-like"/>
    <property type="match status" value="3"/>
</dbReference>
<dbReference type="SMART" id="SM00028">
    <property type="entry name" value="TPR"/>
    <property type="match status" value="3"/>
</dbReference>
<dbReference type="EMBL" id="CP001614">
    <property type="protein sequence ID" value="ACR11734.1"/>
    <property type="molecule type" value="Genomic_DNA"/>
</dbReference>
<organism evidence="4 5">
    <name type="scientific">Teredinibacter turnerae (strain ATCC 39867 / T7901)</name>
    <dbReference type="NCBI Taxonomy" id="377629"/>
    <lineage>
        <taxon>Bacteria</taxon>
        <taxon>Pseudomonadati</taxon>
        <taxon>Pseudomonadota</taxon>
        <taxon>Gammaproteobacteria</taxon>
        <taxon>Cellvibrionales</taxon>
        <taxon>Cellvibrionaceae</taxon>
        <taxon>Teredinibacter</taxon>
    </lineage>
</organism>
<sequence length="947" mass="107373">MNKHWVSLSLLAFLVAGCASNNGSKTLGQLKYSPEREPEAPVEKMNHEQVRAEYEELIDLFEDKQLKEQIERRIADVYMMEGVQDSQNSSDYSKSYYLDAIKSYKEILEKYPNSPDNAEVLYQLAKAYDMEGKQAEALRMLEQLTSRHPYYPNIGEAYFRKGDIYFSAQRYKQAEQAYFAVTQSGAEKFQVNAHYMLGWSRYKQHNYRGSLTSYVYVMKNLFGDASDVATLAKPQQSMVKDSLHSMSLALDKLGGAAAIKTVDGLDNAPYVWLLYETLGDFYLEKELYQESADAFKSYVLEYPRSEKAPNLHKKLVETYEQGGFPTAALEEKATYVAAYGIRSSFPGAKQSLRDDVEPVIKDYLQVLAQHHHATGQDLLASTSADAESPLEGAKKSARKQEAVSSLTLAAGYYQEFIETFPQDPAVDSMRFLKAEVLFQAELYEQAVVDYELVAYQPVGASAKDKAADAGYAAIICYERIVSALKEGSRAARKWQSNAVESMLQFAETFDSDKRSPAVLTSAAEAMFDIDQYQRAIDITQALIANNTNLDKSLKKTAYGIMAHSYIKLEDYAAAEASYASQRDLIASGSDEYTQVSERLATAIYKRAEQLATGEANLEAADHFLKIKSLTPDAEIRATAQYDAVTILLTLEEWERAIPELQELMANYPKHTLAVNFPRQLAFAYEQSEQWALAATAYEHLMNKDPEAEVRREAHFLAATMHEKNKNHAAAADLFKSYAYQYETPFEPRMEARYHLATNYEAMGEEGKKLYWLRRIIDGDRKGGNLRTDRSRWLGAWANMEYGNYFAAEFNKTRLRLPLIKSLSRKNEKLQSALQRYQQAAEYGILEFVTESSYKIGSLYQVFATELRSSPVPSGLSKSDKATYREIIEQQAVPFDDLARDVHTANVSRAWEGEFNPWIEKSFAEMQVLNPIRFAKQEIIVSYGDEIR</sequence>
<evidence type="ECO:0000313" key="4">
    <source>
        <dbReference type="EMBL" id="ACR11734.1"/>
    </source>
</evidence>
<evidence type="ECO:0000313" key="5">
    <source>
        <dbReference type="Proteomes" id="UP000009080"/>
    </source>
</evidence>
<evidence type="ECO:0000259" key="3">
    <source>
        <dbReference type="Pfam" id="PF13525"/>
    </source>
</evidence>
<dbReference type="InterPro" id="IPR019734">
    <property type="entry name" value="TPR_rpt"/>
</dbReference>
<dbReference type="Gene3D" id="1.25.40.10">
    <property type="entry name" value="Tetratricopeptide repeat domain"/>
    <property type="match status" value="6"/>
</dbReference>
<dbReference type="Proteomes" id="UP000009080">
    <property type="component" value="Chromosome"/>
</dbReference>
<dbReference type="Pfam" id="PF13525">
    <property type="entry name" value="YfiO"/>
    <property type="match status" value="1"/>
</dbReference>
<name>C5BHW0_TERTT</name>
<accession>C5BHW0</accession>
<dbReference type="PROSITE" id="PS51257">
    <property type="entry name" value="PROKAR_LIPOPROTEIN"/>
    <property type="match status" value="1"/>
</dbReference>
<dbReference type="STRING" id="377629.TERTU_1850"/>
<reference evidence="4 5" key="1">
    <citation type="journal article" date="2009" name="PLoS ONE">
        <title>The complete genome of Teredinibacter turnerae T7901: an intracellular endosymbiont of marine wood-boring bivalves (shipworms).</title>
        <authorList>
            <person name="Yang J.C."/>
            <person name="Madupu R."/>
            <person name="Durkin A.S."/>
            <person name="Ekborg N.A."/>
            <person name="Pedamallu C.S."/>
            <person name="Hostetler J.B."/>
            <person name="Radune D."/>
            <person name="Toms B.S."/>
            <person name="Henrissat B."/>
            <person name="Coutinho P.M."/>
            <person name="Schwarz S."/>
            <person name="Field L."/>
            <person name="Trindade-Silva A.E."/>
            <person name="Soares C.A.G."/>
            <person name="Elshahawi S."/>
            <person name="Hanora A."/>
            <person name="Schmidt E.W."/>
            <person name="Haygood M.G."/>
            <person name="Posfai J."/>
            <person name="Benner J."/>
            <person name="Madinger C."/>
            <person name="Nove J."/>
            <person name="Anton B."/>
            <person name="Chaudhary K."/>
            <person name="Foster J."/>
            <person name="Holman A."/>
            <person name="Kumar S."/>
            <person name="Lessard P.A."/>
            <person name="Luyten Y.A."/>
            <person name="Slatko B."/>
            <person name="Wood N."/>
            <person name="Wu B."/>
            <person name="Teplitski M."/>
            <person name="Mougous J.D."/>
            <person name="Ward N."/>
            <person name="Eisen J.A."/>
            <person name="Badger J.H."/>
            <person name="Distel D.L."/>
        </authorList>
    </citation>
    <scope>NUCLEOTIDE SEQUENCE [LARGE SCALE GENOMIC DNA]</scope>
    <source>
        <strain evidence="5">ATCC 39867 / T7901</strain>
    </source>
</reference>
<dbReference type="InterPro" id="IPR039565">
    <property type="entry name" value="BamD-like"/>
</dbReference>
<keyword evidence="5" id="KW-1185">Reference proteome</keyword>
<dbReference type="HOGENOM" id="CLU_011873_0_0_6"/>
<evidence type="ECO:0000256" key="1">
    <source>
        <dbReference type="ARBA" id="ARBA00022729"/>
    </source>
</evidence>